<proteinExistence type="predicted"/>
<dbReference type="AlphaFoldDB" id="A0A9W4SDA9"/>
<dbReference type="GO" id="GO:0097527">
    <property type="term" value="P:necroptotic signaling pathway"/>
    <property type="evidence" value="ECO:0007669"/>
    <property type="project" value="TreeGrafter"/>
</dbReference>
<organism evidence="4 5">
    <name type="scientific">Funneliformis geosporum</name>
    <dbReference type="NCBI Taxonomy" id="1117311"/>
    <lineage>
        <taxon>Eukaryota</taxon>
        <taxon>Fungi</taxon>
        <taxon>Fungi incertae sedis</taxon>
        <taxon>Mucoromycota</taxon>
        <taxon>Glomeromycotina</taxon>
        <taxon>Glomeromycetes</taxon>
        <taxon>Glomerales</taxon>
        <taxon>Glomeraceae</taxon>
        <taxon>Funneliformis</taxon>
    </lineage>
</organism>
<dbReference type="Pfam" id="PF07714">
    <property type="entry name" value="PK_Tyr_Ser-Thr"/>
    <property type="match status" value="1"/>
</dbReference>
<sequence length="436" mass="50290">MSTETNISGGYGLCPACGKQKTSINWCPPCHADLLLKEHSGWTSGDKNLDDFIKKTITDARRSYDYLEWIPFENFKVIKQIGRGGFATAFLANRTNCRTGHFEWDEKAKKYFRGKYKDYRVALKSFHNTPDIASTFLNEIKTHHKCMMLQEDEFLQCYGISRNPVTKEFITVLDYAQQGDLRHFLQKNHETLKWEDRLRIVTKIAKDLKVIHSTGLIHGDFHSGNVLQESTIPKVSDFGLSRVDKDHIPEGGVFGVVPYIAPEVLRGNSYRKPADVYSYGTIMWEISSGRPAFYDIAHDYRLIAQICNGTRPQIITGTPKCYAELMQRCWDGEPAKRPTAEEIYDTCLKWYNYAKEQKSDIYQQFAKADAIAITRDRAILKNNPEAIYTSRLIHYVTKKQDSCNDTRQQDLYINTSLQNLCNDTRQQDLYLNDMTE</sequence>
<dbReference type="Proteomes" id="UP001153678">
    <property type="component" value="Unassembled WGS sequence"/>
</dbReference>
<protein>
    <submittedName>
        <fullName evidence="4">16078_t:CDS:1</fullName>
    </submittedName>
</protein>
<keyword evidence="2" id="KW-0067">ATP-binding</keyword>
<dbReference type="EMBL" id="CAMKVN010000147">
    <property type="protein sequence ID" value="CAI2164299.1"/>
    <property type="molecule type" value="Genomic_DNA"/>
</dbReference>
<dbReference type="GO" id="GO:0004672">
    <property type="term" value="F:protein kinase activity"/>
    <property type="evidence" value="ECO:0007669"/>
    <property type="project" value="InterPro"/>
</dbReference>
<dbReference type="PROSITE" id="PS50011">
    <property type="entry name" value="PROTEIN_KINASE_DOM"/>
    <property type="match status" value="1"/>
</dbReference>
<gene>
    <name evidence="4" type="ORF">FWILDA_LOCUS1497</name>
</gene>
<accession>A0A9W4SDA9</accession>
<dbReference type="InterPro" id="IPR051681">
    <property type="entry name" value="Ser/Thr_Kinases-Pseudokinases"/>
</dbReference>
<evidence type="ECO:0000256" key="1">
    <source>
        <dbReference type="ARBA" id="ARBA00022741"/>
    </source>
</evidence>
<dbReference type="Gene3D" id="1.10.510.10">
    <property type="entry name" value="Transferase(Phosphotransferase) domain 1"/>
    <property type="match status" value="1"/>
</dbReference>
<comment type="caution">
    <text evidence="4">The sequence shown here is derived from an EMBL/GenBank/DDBJ whole genome shotgun (WGS) entry which is preliminary data.</text>
</comment>
<dbReference type="PANTHER" id="PTHR44329:SF298">
    <property type="entry name" value="MIXED LINEAGE KINASE DOMAIN-LIKE PROTEIN"/>
    <property type="match status" value="1"/>
</dbReference>
<keyword evidence="5" id="KW-1185">Reference proteome</keyword>
<dbReference type="OrthoDB" id="4062651at2759"/>
<evidence type="ECO:0000256" key="2">
    <source>
        <dbReference type="ARBA" id="ARBA00022840"/>
    </source>
</evidence>
<dbReference type="PANTHER" id="PTHR44329">
    <property type="entry name" value="SERINE/THREONINE-PROTEIN KINASE TNNI3K-RELATED"/>
    <property type="match status" value="1"/>
</dbReference>
<feature type="domain" description="Protein kinase" evidence="3">
    <location>
        <begin position="75"/>
        <end position="351"/>
    </location>
</feature>
<keyword evidence="1" id="KW-0547">Nucleotide-binding</keyword>
<dbReference type="GO" id="GO:0005524">
    <property type="term" value="F:ATP binding"/>
    <property type="evidence" value="ECO:0007669"/>
    <property type="project" value="UniProtKB-KW"/>
</dbReference>
<dbReference type="InterPro" id="IPR001245">
    <property type="entry name" value="Ser-Thr/Tyr_kinase_cat_dom"/>
</dbReference>
<dbReference type="SUPFAM" id="SSF56112">
    <property type="entry name" value="Protein kinase-like (PK-like)"/>
    <property type="match status" value="1"/>
</dbReference>
<reference evidence="4" key="1">
    <citation type="submission" date="2022-08" db="EMBL/GenBank/DDBJ databases">
        <authorList>
            <person name="Kallberg Y."/>
            <person name="Tangrot J."/>
            <person name="Rosling A."/>
        </authorList>
    </citation>
    <scope>NUCLEOTIDE SEQUENCE</scope>
    <source>
        <strain evidence="4">Wild A</strain>
    </source>
</reference>
<name>A0A9W4SDA9_9GLOM</name>
<dbReference type="InterPro" id="IPR000719">
    <property type="entry name" value="Prot_kinase_dom"/>
</dbReference>
<evidence type="ECO:0000313" key="4">
    <source>
        <dbReference type="EMBL" id="CAI2164299.1"/>
    </source>
</evidence>
<evidence type="ECO:0000313" key="5">
    <source>
        <dbReference type="Proteomes" id="UP001153678"/>
    </source>
</evidence>
<evidence type="ECO:0000259" key="3">
    <source>
        <dbReference type="PROSITE" id="PS50011"/>
    </source>
</evidence>
<dbReference type="InterPro" id="IPR011009">
    <property type="entry name" value="Kinase-like_dom_sf"/>
</dbReference>
<dbReference type="PRINTS" id="PR00109">
    <property type="entry name" value="TYRKINASE"/>
</dbReference>